<keyword evidence="2" id="KW-1185">Reference proteome</keyword>
<dbReference type="EMBL" id="MCFC01000062">
    <property type="protein sequence ID" value="ORY24956.1"/>
    <property type="molecule type" value="Genomic_DNA"/>
</dbReference>
<dbReference type="AlphaFoldDB" id="A0A1Y2AR56"/>
<accession>A0A1Y2AR56</accession>
<name>A0A1Y2AR56_9TREE</name>
<organism evidence="1 2">
    <name type="scientific">Naematelia encephala</name>
    <dbReference type="NCBI Taxonomy" id="71784"/>
    <lineage>
        <taxon>Eukaryota</taxon>
        <taxon>Fungi</taxon>
        <taxon>Dikarya</taxon>
        <taxon>Basidiomycota</taxon>
        <taxon>Agaricomycotina</taxon>
        <taxon>Tremellomycetes</taxon>
        <taxon>Tremellales</taxon>
        <taxon>Naemateliaceae</taxon>
        <taxon>Naematelia</taxon>
    </lineage>
</organism>
<protein>
    <submittedName>
        <fullName evidence="1">Uncharacterized protein</fullName>
    </submittedName>
</protein>
<reference evidence="1 2" key="1">
    <citation type="submission" date="2016-07" db="EMBL/GenBank/DDBJ databases">
        <title>Pervasive Adenine N6-methylation of Active Genes in Fungi.</title>
        <authorList>
            <consortium name="DOE Joint Genome Institute"/>
            <person name="Mondo S.J."/>
            <person name="Dannebaum R.O."/>
            <person name="Kuo R.C."/>
            <person name="Labutti K."/>
            <person name="Haridas S."/>
            <person name="Kuo A."/>
            <person name="Salamov A."/>
            <person name="Ahrendt S.R."/>
            <person name="Lipzen A."/>
            <person name="Sullivan W."/>
            <person name="Andreopoulos W.B."/>
            <person name="Clum A."/>
            <person name="Lindquist E."/>
            <person name="Daum C."/>
            <person name="Ramamoorthy G.K."/>
            <person name="Gryganskyi A."/>
            <person name="Culley D."/>
            <person name="Magnuson J.K."/>
            <person name="James T.Y."/>
            <person name="O'Malley M.A."/>
            <person name="Stajich J.E."/>
            <person name="Spatafora J.W."/>
            <person name="Visel A."/>
            <person name="Grigoriev I.V."/>
        </authorList>
    </citation>
    <scope>NUCLEOTIDE SEQUENCE [LARGE SCALE GENOMIC DNA]</scope>
    <source>
        <strain evidence="1 2">68-887.2</strain>
    </source>
</reference>
<evidence type="ECO:0000313" key="1">
    <source>
        <dbReference type="EMBL" id="ORY24956.1"/>
    </source>
</evidence>
<dbReference type="Proteomes" id="UP000193986">
    <property type="component" value="Unassembled WGS sequence"/>
</dbReference>
<gene>
    <name evidence="1" type="ORF">BCR39DRAFT_545345</name>
</gene>
<sequence>MEITDCRGDLILLISAIPSQISTAQRPLSLTLIPVSANPVIPAKSDFWSIGLAGTTRLAFFAMLPRRFSPNGRILHRRKTTTTSLPLGSIHQSAVKSSRAIRTYEDNRRPGSRDLGVDSPRTSLSSWLRTVSPNSICFPLPYFRCLTLCGRCFTQIVCDFHVTKKDPEPLLSMECGSPTTHRTRQYPCRSRSIARIYISYHLLAVMNLLCID</sequence>
<proteinExistence type="predicted"/>
<comment type="caution">
    <text evidence="1">The sequence shown here is derived from an EMBL/GenBank/DDBJ whole genome shotgun (WGS) entry which is preliminary data.</text>
</comment>
<evidence type="ECO:0000313" key="2">
    <source>
        <dbReference type="Proteomes" id="UP000193986"/>
    </source>
</evidence>
<dbReference type="InParanoid" id="A0A1Y2AR56"/>